<evidence type="ECO:0000256" key="1">
    <source>
        <dbReference type="ARBA" id="ARBA00023224"/>
    </source>
</evidence>
<sequence length="405" mass="45778">MFNRKKKISLLEIERNSGILDIRNDSELRKQVDMIQLTQEDLDIIRALQPYVIERIDSMVDTFYSTLKYEPSLVSIIQNNSSIDRLKETLRQHIIEMFNGHVNETFIHKRLKIAQIHVKIGLQTKWYMCAFQDLTLSLITMIHETVKDRDQLFQGIQAVSKMMNLEQQLVLEEYDRETTRLKELVESQKQQVREQVASATQNLAAISEETNASFHQLMGQADDIVRMAKDGTAQAELAKQRAEDGKSQVKDQAENMTSIHKSVDQVSAEVKDLLTISVQMKDIVSIVTGIADQTNLLSLNAAIEAARAGEAGKGFAVVADEVRKLSEQTKDSVSNVSSLIQNTQNKVEHLTSFLQNIRTEVDKGNTTMTETELSSFVNVVEELGKAFDEVSNSADRLTLITQDMQ</sequence>
<dbReference type="Proteomes" id="UP000593626">
    <property type="component" value="Chromosome"/>
</dbReference>
<keyword evidence="3" id="KW-0175">Coiled coil</keyword>
<dbReference type="SUPFAM" id="SSF58104">
    <property type="entry name" value="Methyl-accepting chemotaxis protein (MCP) signaling domain"/>
    <property type="match status" value="1"/>
</dbReference>
<evidence type="ECO:0000313" key="6">
    <source>
        <dbReference type="Proteomes" id="UP000593626"/>
    </source>
</evidence>
<dbReference type="CDD" id="cd01068">
    <property type="entry name" value="globin_sensor"/>
    <property type="match status" value="1"/>
</dbReference>
<keyword evidence="6" id="KW-1185">Reference proteome</keyword>
<dbReference type="SUPFAM" id="SSF46458">
    <property type="entry name" value="Globin-like"/>
    <property type="match status" value="1"/>
</dbReference>
<dbReference type="SMART" id="SM00283">
    <property type="entry name" value="MA"/>
    <property type="match status" value="1"/>
</dbReference>
<dbReference type="Gene3D" id="1.10.490.10">
    <property type="entry name" value="Globins"/>
    <property type="match status" value="1"/>
</dbReference>
<name>A0A7S8C8W1_9BACI</name>
<evidence type="ECO:0000256" key="3">
    <source>
        <dbReference type="SAM" id="Coils"/>
    </source>
</evidence>
<dbReference type="Gene3D" id="1.10.287.950">
    <property type="entry name" value="Methyl-accepting chemotaxis protein"/>
    <property type="match status" value="1"/>
</dbReference>
<organism evidence="5 6">
    <name type="scientific">Mangrovibacillus cuniculi</name>
    <dbReference type="NCBI Taxonomy" id="2593652"/>
    <lineage>
        <taxon>Bacteria</taxon>
        <taxon>Bacillati</taxon>
        <taxon>Bacillota</taxon>
        <taxon>Bacilli</taxon>
        <taxon>Bacillales</taxon>
        <taxon>Bacillaceae</taxon>
        <taxon>Mangrovibacillus</taxon>
    </lineage>
</organism>
<dbReference type="GO" id="GO:0007165">
    <property type="term" value="P:signal transduction"/>
    <property type="evidence" value="ECO:0007669"/>
    <property type="project" value="UniProtKB-KW"/>
</dbReference>
<dbReference type="PROSITE" id="PS50111">
    <property type="entry name" value="CHEMOTAXIS_TRANSDUC_2"/>
    <property type="match status" value="1"/>
</dbReference>
<evidence type="ECO:0000313" key="5">
    <source>
        <dbReference type="EMBL" id="QPC45557.1"/>
    </source>
</evidence>
<dbReference type="InterPro" id="IPR039379">
    <property type="entry name" value="Protoglobin_sensor_dom"/>
</dbReference>
<dbReference type="InterPro" id="IPR044398">
    <property type="entry name" value="Globin-sensor_dom"/>
</dbReference>
<dbReference type="Pfam" id="PF00015">
    <property type="entry name" value="MCPsignal"/>
    <property type="match status" value="1"/>
</dbReference>
<dbReference type="InterPro" id="IPR009050">
    <property type="entry name" value="Globin-like_sf"/>
</dbReference>
<dbReference type="EMBL" id="CP049742">
    <property type="protein sequence ID" value="QPC45557.1"/>
    <property type="molecule type" value="Genomic_DNA"/>
</dbReference>
<dbReference type="PANTHER" id="PTHR32089:SF118">
    <property type="entry name" value="HEME-BASED AEROTACTIC TRANSDUCER HEMAT"/>
    <property type="match status" value="1"/>
</dbReference>
<dbReference type="KEGG" id="mcui:G8O30_00475"/>
<keyword evidence="1 2" id="KW-0807">Transducer</keyword>
<protein>
    <submittedName>
        <fullName evidence="5">Globin-coupled sensor protein</fullName>
    </submittedName>
</protein>
<dbReference type="AlphaFoldDB" id="A0A7S8C8W1"/>
<evidence type="ECO:0000256" key="2">
    <source>
        <dbReference type="PROSITE-ProRule" id="PRU00284"/>
    </source>
</evidence>
<dbReference type="PANTHER" id="PTHR32089">
    <property type="entry name" value="METHYL-ACCEPTING CHEMOTAXIS PROTEIN MCPB"/>
    <property type="match status" value="1"/>
</dbReference>
<dbReference type="GO" id="GO:0019825">
    <property type="term" value="F:oxygen binding"/>
    <property type="evidence" value="ECO:0007669"/>
    <property type="project" value="InterPro"/>
</dbReference>
<feature type="domain" description="Methyl-accepting transducer" evidence="4">
    <location>
        <begin position="194"/>
        <end position="405"/>
    </location>
</feature>
<evidence type="ECO:0000259" key="4">
    <source>
        <dbReference type="PROSITE" id="PS50111"/>
    </source>
</evidence>
<reference evidence="5 6" key="1">
    <citation type="submission" date="2019-07" db="EMBL/GenBank/DDBJ databases">
        <title>Genome sequence of 2 isolates from Red Sea Mangroves.</title>
        <authorList>
            <person name="Sefrji F."/>
            <person name="Michoud G."/>
            <person name="Merlino G."/>
            <person name="Daffonchio D."/>
        </authorList>
    </citation>
    <scope>NUCLEOTIDE SEQUENCE [LARGE SCALE GENOMIC DNA]</scope>
    <source>
        <strain evidence="5 6">R1DC41</strain>
    </source>
</reference>
<gene>
    <name evidence="5" type="ORF">G8O30_00475</name>
</gene>
<dbReference type="Pfam" id="PF11563">
    <property type="entry name" value="Protoglobin"/>
    <property type="match status" value="1"/>
</dbReference>
<dbReference type="InterPro" id="IPR012292">
    <property type="entry name" value="Globin/Proto"/>
</dbReference>
<feature type="coiled-coil region" evidence="3">
    <location>
        <begin position="171"/>
        <end position="209"/>
    </location>
</feature>
<proteinExistence type="predicted"/>
<dbReference type="InterPro" id="IPR004089">
    <property type="entry name" value="MCPsignal_dom"/>
</dbReference>
<accession>A0A7S8C8W1</accession>
<dbReference type="GO" id="GO:0016020">
    <property type="term" value="C:membrane"/>
    <property type="evidence" value="ECO:0007669"/>
    <property type="project" value="InterPro"/>
</dbReference>
<dbReference type="GO" id="GO:0020037">
    <property type="term" value="F:heme binding"/>
    <property type="evidence" value="ECO:0007669"/>
    <property type="project" value="InterPro"/>
</dbReference>